<evidence type="ECO:0000313" key="2">
    <source>
        <dbReference type="EMBL" id="SFS39962.1"/>
    </source>
</evidence>
<protein>
    <submittedName>
        <fullName evidence="2">Uncharacterized membrane protein</fullName>
    </submittedName>
</protein>
<proteinExistence type="predicted"/>
<reference evidence="2 3" key="1">
    <citation type="submission" date="2016-10" db="EMBL/GenBank/DDBJ databases">
        <authorList>
            <person name="de Groot N.N."/>
        </authorList>
    </citation>
    <scope>NUCLEOTIDE SEQUENCE [LARGE SCALE GENOMIC DNA]</scope>
    <source>
        <strain evidence="2 3">CGMCC 1.6114</strain>
    </source>
</reference>
<dbReference type="OrthoDB" id="6399850at2"/>
<organism evidence="2 3">
    <name type="scientific">Zhouia amylolytica</name>
    <dbReference type="NCBI Taxonomy" id="376730"/>
    <lineage>
        <taxon>Bacteria</taxon>
        <taxon>Pseudomonadati</taxon>
        <taxon>Bacteroidota</taxon>
        <taxon>Flavobacteriia</taxon>
        <taxon>Flavobacteriales</taxon>
        <taxon>Flavobacteriaceae</taxon>
        <taxon>Zhouia</taxon>
    </lineage>
</organism>
<feature type="transmembrane region" description="Helical" evidence="1">
    <location>
        <begin position="49"/>
        <end position="77"/>
    </location>
</feature>
<keyword evidence="1" id="KW-0812">Transmembrane</keyword>
<name>A0A1I6PIA7_9FLAO</name>
<accession>A0A1I6PIA7</accession>
<evidence type="ECO:0000256" key="1">
    <source>
        <dbReference type="SAM" id="Phobius"/>
    </source>
</evidence>
<keyword evidence="1" id="KW-0472">Membrane</keyword>
<keyword evidence="1" id="KW-1133">Transmembrane helix</keyword>
<dbReference type="AlphaFoldDB" id="A0A1I6PIA7"/>
<dbReference type="RefSeq" id="WP_038268509.1">
    <property type="nucleotide sequence ID" value="NZ_FPAG01000001.1"/>
</dbReference>
<sequence length="196" mass="22423">MSVYKRPSRALILGGLFFVIPLIIFIFLINNAIHLLLPIGRKLIDLLNIHTIFGAATLTIVSVLLLLGLCYISGLLLEMGVVHQWSQKMEERLFTIFPSLQMLKYRLLDEEQDLTKDHWKAILLKEDQSYILAFITNETENGFLSLYIPDAPKMDAGEIRYLNKENCEFISIPMQNAMKALNTFGRDGELPSHIKK</sequence>
<feature type="transmembrane region" description="Helical" evidence="1">
    <location>
        <begin position="12"/>
        <end position="37"/>
    </location>
</feature>
<dbReference type="Proteomes" id="UP000183209">
    <property type="component" value="Unassembled WGS sequence"/>
</dbReference>
<dbReference type="EMBL" id="FPAG01000001">
    <property type="protein sequence ID" value="SFS39962.1"/>
    <property type="molecule type" value="Genomic_DNA"/>
</dbReference>
<gene>
    <name evidence="2" type="ORF">SAMN04487906_0316</name>
</gene>
<evidence type="ECO:0000313" key="3">
    <source>
        <dbReference type="Proteomes" id="UP000183209"/>
    </source>
</evidence>